<dbReference type="InParanoid" id="A0A1Y2ARS0"/>
<feature type="transmembrane region" description="Helical" evidence="2">
    <location>
        <begin position="28"/>
        <end position="49"/>
    </location>
</feature>
<evidence type="ECO:0000256" key="2">
    <source>
        <dbReference type="SAM" id="Phobius"/>
    </source>
</evidence>
<feature type="transmembrane region" description="Helical" evidence="2">
    <location>
        <begin position="99"/>
        <end position="124"/>
    </location>
</feature>
<evidence type="ECO:0000313" key="3">
    <source>
        <dbReference type="EMBL" id="ORY25164.1"/>
    </source>
</evidence>
<comment type="caution">
    <text evidence="3">The sequence shown here is derived from an EMBL/GenBank/DDBJ whole genome shotgun (WGS) entry which is preliminary data.</text>
</comment>
<dbReference type="PANTHER" id="PTHR40465:SF1">
    <property type="entry name" value="DUF6534 DOMAIN-CONTAINING PROTEIN"/>
    <property type="match status" value="1"/>
</dbReference>
<feature type="transmembrane region" description="Helical" evidence="2">
    <location>
        <begin position="136"/>
        <end position="161"/>
    </location>
</feature>
<feature type="transmembrane region" description="Helical" evidence="2">
    <location>
        <begin position="227"/>
        <end position="255"/>
    </location>
</feature>
<keyword evidence="4" id="KW-1185">Reference proteome</keyword>
<proteinExistence type="predicted"/>
<sequence>MVYSAQEIQEARALLIKADFTNIDTMVVAAPIGCIIEALIAGSCLQMVLRYFRGPKRDNPLGRIGIVVIMVLVCIQIFLCNSQMYRLVHYYSDYARTFLLDWFLFNVEGMIYSIVVCSVLFLYAWRAYLVWDRNKIVLYGTMPLLGAQLLVGLGCGIYGMAVPWPLRLMSDDEFNSWIPEYLHRKDMYFPLRMTTVAAQLITTTVLSFLICTGVLRHRGVAQETDNAISRIVFISGESLLPMVVLSVFFVVGAALEPTQGMLLTRVCGHLSPSIYFHGLMTSLVSRERVAQLLNASSIRHLHDRKSTNLQSGVIITSETHLFTESASSFPHQRLVTPPTSKSVKTSNGDGDGDGDGDGNESRYSVDFHDGLKSKDKNAKGGWDVYAMSEISPKDLEVEIEDDTGKSHED</sequence>
<organism evidence="3 4">
    <name type="scientific">Naematelia encephala</name>
    <dbReference type="NCBI Taxonomy" id="71784"/>
    <lineage>
        <taxon>Eukaryota</taxon>
        <taxon>Fungi</taxon>
        <taxon>Dikarya</taxon>
        <taxon>Basidiomycota</taxon>
        <taxon>Agaricomycotina</taxon>
        <taxon>Tremellomycetes</taxon>
        <taxon>Tremellales</taxon>
        <taxon>Naemateliaceae</taxon>
        <taxon>Naematelia</taxon>
    </lineage>
</organism>
<reference evidence="3 4" key="1">
    <citation type="submission" date="2016-07" db="EMBL/GenBank/DDBJ databases">
        <title>Pervasive Adenine N6-methylation of Active Genes in Fungi.</title>
        <authorList>
            <consortium name="DOE Joint Genome Institute"/>
            <person name="Mondo S.J."/>
            <person name="Dannebaum R.O."/>
            <person name="Kuo R.C."/>
            <person name="Labutti K."/>
            <person name="Haridas S."/>
            <person name="Kuo A."/>
            <person name="Salamov A."/>
            <person name="Ahrendt S.R."/>
            <person name="Lipzen A."/>
            <person name="Sullivan W."/>
            <person name="Andreopoulos W.B."/>
            <person name="Clum A."/>
            <person name="Lindquist E."/>
            <person name="Daum C."/>
            <person name="Ramamoorthy G.K."/>
            <person name="Gryganskyi A."/>
            <person name="Culley D."/>
            <person name="Magnuson J.K."/>
            <person name="James T.Y."/>
            <person name="O'Malley M.A."/>
            <person name="Stajich J.E."/>
            <person name="Spatafora J.W."/>
            <person name="Visel A."/>
            <person name="Grigoriev I.V."/>
        </authorList>
    </citation>
    <scope>NUCLEOTIDE SEQUENCE [LARGE SCALE GENOMIC DNA]</scope>
    <source>
        <strain evidence="3 4">68-887.2</strain>
    </source>
</reference>
<feature type="transmembrane region" description="Helical" evidence="2">
    <location>
        <begin position="196"/>
        <end position="215"/>
    </location>
</feature>
<keyword evidence="2" id="KW-1133">Transmembrane helix</keyword>
<keyword evidence="2" id="KW-0472">Membrane</keyword>
<feature type="region of interest" description="Disordered" evidence="1">
    <location>
        <begin position="390"/>
        <end position="409"/>
    </location>
</feature>
<accession>A0A1Y2ARS0</accession>
<gene>
    <name evidence="3" type="ORF">BCR39DRAFT_306025</name>
</gene>
<dbReference type="OrthoDB" id="2596167at2759"/>
<feature type="compositionally biased region" description="Polar residues" evidence="1">
    <location>
        <begin position="337"/>
        <end position="347"/>
    </location>
</feature>
<feature type="transmembrane region" description="Helical" evidence="2">
    <location>
        <begin position="61"/>
        <end position="79"/>
    </location>
</feature>
<dbReference type="AlphaFoldDB" id="A0A1Y2ARS0"/>
<protein>
    <submittedName>
        <fullName evidence="3">Uncharacterized protein</fullName>
    </submittedName>
</protein>
<evidence type="ECO:0000313" key="4">
    <source>
        <dbReference type="Proteomes" id="UP000193986"/>
    </source>
</evidence>
<dbReference type="EMBL" id="MCFC01000060">
    <property type="protein sequence ID" value="ORY25164.1"/>
    <property type="molecule type" value="Genomic_DNA"/>
</dbReference>
<evidence type="ECO:0000256" key="1">
    <source>
        <dbReference type="SAM" id="MobiDB-lite"/>
    </source>
</evidence>
<feature type="compositionally biased region" description="Basic and acidic residues" evidence="1">
    <location>
        <begin position="391"/>
        <end position="409"/>
    </location>
</feature>
<name>A0A1Y2ARS0_9TREE</name>
<keyword evidence="2" id="KW-0812">Transmembrane</keyword>
<feature type="region of interest" description="Disordered" evidence="1">
    <location>
        <begin position="328"/>
        <end position="383"/>
    </location>
</feature>
<dbReference type="PANTHER" id="PTHR40465">
    <property type="entry name" value="CHROMOSOME 1, WHOLE GENOME SHOTGUN SEQUENCE"/>
    <property type="match status" value="1"/>
</dbReference>
<feature type="compositionally biased region" description="Basic and acidic residues" evidence="1">
    <location>
        <begin position="359"/>
        <end position="378"/>
    </location>
</feature>
<dbReference type="Proteomes" id="UP000193986">
    <property type="component" value="Unassembled WGS sequence"/>
</dbReference>